<comment type="subcellular location">
    <subcellularLocation>
        <location evidence="2">Cell projection</location>
        <location evidence="2">Cilium</location>
        <location evidence="2">Photoreceptor outer segment</location>
    </subcellularLocation>
    <subcellularLocation>
        <location evidence="1">Photoreceptor inner segment</location>
    </subcellularLocation>
    <subcellularLocation>
        <location evidence="3">Secreted</location>
        <location evidence="3">Extracellular space</location>
        <location evidence="3">Extracellular matrix</location>
        <location evidence="3">Interphotoreceptor matrix</location>
    </subcellularLocation>
</comment>
<dbReference type="PROSITE" id="PS50024">
    <property type="entry name" value="SEA"/>
    <property type="match status" value="1"/>
</dbReference>
<evidence type="ECO:0000259" key="13">
    <source>
        <dbReference type="PROSITE" id="PS50024"/>
    </source>
</evidence>
<dbReference type="GO" id="GO:0008201">
    <property type="term" value="F:heparin binding"/>
    <property type="evidence" value="ECO:0007669"/>
    <property type="project" value="UniProtKB-KW"/>
</dbReference>
<dbReference type="InterPro" id="IPR036364">
    <property type="entry name" value="SEA_dom_sf"/>
</dbReference>
<sequence length="517" mass="56843">MTTTEMTTTPEDIMTTTEMMTTAEDIMTTTEMMTTPEDNMTTTEMMTTPEDIMTTTEMMTTPEDIMTTTEMMTTPEAKMTTTQTMTTPEANMTTTEVMTTTAVAMTTPERTAPPVANTMTTEPMLTNMTTMKMTTTPKVNTTTTEMMTTSTQDVTTPLTTTTEVTTSMMTSTIDLTTPEMTSASNNQTTVQPTTTPMVTTTAAAETTASTSTAQTTEQATQAVTTNTTTDPQTTMAQTTSRLTTEASTTKMLTTIMPTTKAMTTKEPPKPKVFNGEFRITRGVNFTEDLRNKTSTAFKSLENDIKPLLEDVYRTKYRDQFEEVVINEFRNGSVVVDYNVVLTPDATDVTAEDVKNTFKQALNNTTGDSLLGDFVIDPTSVTITEVVAPTPVPQQFELPQWAIIVIIVGVVVLFLLIVIIFALCVRRSRKNSMKGNLYAISEDGRKESLLWMHKKDANGFHGGVVGDGRIDGKTTAQEMREMRSHPSELPLNGSAPINGYGEHNFGYLLNAEDNDTYL</sequence>
<dbReference type="SUPFAM" id="SSF82671">
    <property type="entry name" value="SEA domain"/>
    <property type="match status" value="1"/>
</dbReference>
<dbReference type="InterPro" id="IPR039861">
    <property type="entry name" value="IMPG"/>
</dbReference>
<evidence type="ECO:0000313" key="15">
    <source>
        <dbReference type="RefSeq" id="XP_019617427.1"/>
    </source>
</evidence>
<evidence type="ECO:0000256" key="5">
    <source>
        <dbReference type="ARBA" id="ARBA00022530"/>
    </source>
</evidence>
<dbReference type="GO" id="GO:0033165">
    <property type="term" value="C:interphotoreceptor matrix"/>
    <property type="evidence" value="ECO:0007669"/>
    <property type="project" value="UniProtKB-SubCell"/>
</dbReference>
<name>A0A6P4YF78_BRABE</name>
<dbReference type="SMART" id="SM00200">
    <property type="entry name" value="SEA"/>
    <property type="match status" value="1"/>
</dbReference>
<keyword evidence="8" id="KW-0677">Repeat</keyword>
<proteinExistence type="predicted"/>
<evidence type="ECO:0000256" key="10">
    <source>
        <dbReference type="ARBA" id="ARBA00023273"/>
    </source>
</evidence>
<evidence type="ECO:0000256" key="4">
    <source>
        <dbReference type="ARBA" id="ARBA00022525"/>
    </source>
</evidence>
<evidence type="ECO:0000256" key="11">
    <source>
        <dbReference type="SAM" id="MobiDB-lite"/>
    </source>
</evidence>
<dbReference type="GeneID" id="109464792"/>
<keyword evidence="12" id="KW-0472">Membrane</keyword>
<protein>
    <submittedName>
        <fullName evidence="15">Agglutinin-like protein 1 isoform X1</fullName>
    </submittedName>
</protein>
<dbReference type="PANTHER" id="PTHR12199">
    <property type="entry name" value="INTERPHOTORECEPTOR MATRIX PROTEOGLYCAN"/>
    <property type="match status" value="1"/>
</dbReference>
<keyword evidence="12" id="KW-0812">Transmembrane</keyword>
<evidence type="ECO:0000256" key="6">
    <source>
        <dbReference type="ARBA" id="ARBA00022674"/>
    </source>
</evidence>
<dbReference type="Gene3D" id="3.30.70.960">
    <property type="entry name" value="SEA domain"/>
    <property type="match status" value="1"/>
</dbReference>
<dbReference type="Pfam" id="PF01390">
    <property type="entry name" value="SEA"/>
    <property type="match status" value="1"/>
</dbReference>
<evidence type="ECO:0000313" key="14">
    <source>
        <dbReference type="Proteomes" id="UP000515135"/>
    </source>
</evidence>
<keyword evidence="7" id="KW-0732">Signal</keyword>
<keyword evidence="14" id="KW-1185">Reference proteome</keyword>
<dbReference type="Proteomes" id="UP000515135">
    <property type="component" value="Unplaced"/>
</dbReference>
<gene>
    <name evidence="15" type="primary">LOC109464792</name>
</gene>
<feature type="domain" description="SEA" evidence="13">
    <location>
        <begin position="269"/>
        <end position="387"/>
    </location>
</feature>
<evidence type="ECO:0000256" key="9">
    <source>
        <dbReference type="ARBA" id="ARBA00023180"/>
    </source>
</evidence>
<accession>A0A6P4YF78</accession>
<evidence type="ECO:0000256" key="3">
    <source>
        <dbReference type="ARBA" id="ARBA00004593"/>
    </source>
</evidence>
<evidence type="ECO:0000256" key="7">
    <source>
        <dbReference type="ARBA" id="ARBA00022729"/>
    </source>
</evidence>
<feature type="region of interest" description="Disordered" evidence="11">
    <location>
        <begin position="206"/>
        <end position="244"/>
    </location>
</feature>
<keyword evidence="10" id="KW-0966">Cell projection</keyword>
<dbReference type="AlphaFoldDB" id="A0A6P4YF78"/>
<keyword evidence="5" id="KW-0272">Extracellular matrix</keyword>
<reference evidence="15" key="1">
    <citation type="submission" date="2025-08" db="UniProtKB">
        <authorList>
            <consortium name="RefSeq"/>
        </authorList>
    </citation>
    <scope>IDENTIFICATION</scope>
    <source>
        <tissue evidence="15">Gonad</tissue>
    </source>
</reference>
<evidence type="ECO:0000256" key="12">
    <source>
        <dbReference type="SAM" id="Phobius"/>
    </source>
</evidence>
<keyword evidence="12" id="KW-1133">Transmembrane helix</keyword>
<evidence type="ECO:0000256" key="2">
    <source>
        <dbReference type="ARBA" id="ARBA00004504"/>
    </source>
</evidence>
<dbReference type="PANTHER" id="PTHR12199:SF5">
    <property type="entry name" value="MUCIN-2-LIKE ISOFORM X1"/>
    <property type="match status" value="1"/>
</dbReference>
<dbReference type="GO" id="GO:0001750">
    <property type="term" value="C:photoreceptor outer segment"/>
    <property type="evidence" value="ECO:0007669"/>
    <property type="project" value="UniProtKB-SubCell"/>
</dbReference>
<dbReference type="RefSeq" id="XP_019617427.1">
    <property type="nucleotide sequence ID" value="XM_019761868.1"/>
</dbReference>
<evidence type="ECO:0000256" key="1">
    <source>
        <dbReference type="ARBA" id="ARBA00004437"/>
    </source>
</evidence>
<dbReference type="GO" id="GO:0007601">
    <property type="term" value="P:visual perception"/>
    <property type="evidence" value="ECO:0007669"/>
    <property type="project" value="InterPro"/>
</dbReference>
<keyword evidence="6" id="KW-0358">Heparin-binding</keyword>
<evidence type="ECO:0000256" key="8">
    <source>
        <dbReference type="ARBA" id="ARBA00022737"/>
    </source>
</evidence>
<feature type="transmembrane region" description="Helical" evidence="12">
    <location>
        <begin position="400"/>
        <end position="424"/>
    </location>
</feature>
<dbReference type="KEGG" id="bbel:109464792"/>
<dbReference type="InterPro" id="IPR000082">
    <property type="entry name" value="SEA_dom"/>
</dbReference>
<keyword evidence="9" id="KW-0325">Glycoprotein</keyword>
<keyword evidence="4" id="KW-0964">Secreted</keyword>
<dbReference type="GO" id="GO:0001917">
    <property type="term" value="C:photoreceptor inner segment"/>
    <property type="evidence" value="ECO:0007669"/>
    <property type="project" value="UniProtKB-SubCell"/>
</dbReference>
<dbReference type="OrthoDB" id="10058505at2759"/>
<organism evidence="14 15">
    <name type="scientific">Branchiostoma belcheri</name>
    <name type="common">Amphioxus</name>
    <dbReference type="NCBI Taxonomy" id="7741"/>
    <lineage>
        <taxon>Eukaryota</taxon>
        <taxon>Metazoa</taxon>
        <taxon>Chordata</taxon>
        <taxon>Cephalochordata</taxon>
        <taxon>Leptocardii</taxon>
        <taxon>Amphioxiformes</taxon>
        <taxon>Branchiostomatidae</taxon>
        <taxon>Branchiostoma</taxon>
    </lineage>
</organism>